<name>A0A916ZRE9_9HYPH</name>
<organism evidence="3 4">
    <name type="scientific">Aureimonas endophytica</name>
    <dbReference type="NCBI Taxonomy" id="2027858"/>
    <lineage>
        <taxon>Bacteria</taxon>
        <taxon>Pseudomonadati</taxon>
        <taxon>Pseudomonadota</taxon>
        <taxon>Alphaproteobacteria</taxon>
        <taxon>Hyphomicrobiales</taxon>
        <taxon>Aurantimonadaceae</taxon>
        <taxon>Aureimonas</taxon>
    </lineage>
</organism>
<gene>
    <name evidence="3" type="ORF">GCM10011390_30460</name>
</gene>
<reference evidence="3" key="1">
    <citation type="journal article" date="2014" name="Int. J. Syst. Evol. Microbiol.">
        <title>Complete genome sequence of Corynebacterium casei LMG S-19264T (=DSM 44701T), isolated from a smear-ripened cheese.</title>
        <authorList>
            <consortium name="US DOE Joint Genome Institute (JGI-PGF)"/>
            <person name="Walter F."/>
            <person name="Albersmeier A."/>
            <person name="Kalinowski J."/>
            <person name="Ruckert C."/>
        </authorList>
    </citation>
    <scope>NUCLEOTIDE SEQUENCE</scope>
    <source>
        <strain evidence="3">CGMCC 1.15367</strain>
    </source>
</reference>
<feature type="region of interest" description="Disordered" evidence="1">
    <location>
        <begin position="1"/>
        <end position="20"/>
    </location>
</feature>
<evidence type="ECO:0000256" key="2">
    <source>
        <dbReference type="SAM" id="Phobius"/>
    </source>
</evidence>
<protein>
    <submittedName>
        <fullName evidence="3">Uncharacterized protein</fullName>
    </submittedName>
</protein>
<dbReference type="AlphaFoldDB" id="A0A916ZRE9"/>
<accession>A0A916ZRE9</accession>
<evidence type="ECO:0000313" key="4">
    <source>
        <dbReference type="Proteomes" id="UP000644699"/>
    </source>
</evidence>
<dbReference type="EMBL" id="BMIQ01000004">
    <property type="protein sequence ID" value="GGE09278.1"/>
    <property type="molecule type" value="Genomic_DNA"/>
</dbReference>
<reference evidence="3" key="2">
    <citation type="submission" date="2020-09" db="EMBL/GenBank/DDBJ databases">
        <authorList>
            <person name="Sun Q."/>
            <person name="Zhou Y."/>
        </authorList>
    </citation>
    <scope>NUCLEOTIDE SEQUENCE</scope>
    <source>
        <strain evidence="3">CGMCC 1.15367</strain>
    </source>
</reference>
<evidence type="ECO:0000256" key="1">
    <source>
        <dbReference type="SAM" id="MobiDB-lite"/>
    </source>
</evidence>
<keyword evidence="2" id="KW-1133">Transmembrane helix</keyword>
<keyword evidence="2" id="KW-0472">Membrane</keyword>
<proteinExistence type="predicted"/>
<comment type="caution">
    <text evidence="3">The sequence shown here is derived from an EMBL/GenBank/DDBJ whole genome shotgun (WGS) entry which is preliminary data.</text>
</comment>
<dbReference type="Proteomes" id="UP000644699">
    <property type="component" value="Unassembled WGS sequence"/>
</dbReference>
<dbReference type="RefSeq" id="WP_188909908.1">
    <property type="nucleotide sequence ID" value="NZ_BMIQ01000004.1"/>
</dbReference>
<evidence type="ECO:0000313" key="3">
    <source>
        <dbReference type="EMBL" id="GGE09278.1"/>
    </source>
</evidence>
<keyword evidence="2" id="KW-0812">Transmembrane</keyword>
<feature type="transmembrane region" description="Helical" evidence="2">
    <location>
        <begin position="27"/>
        <end position="54"/>
    </location>
</feature>
<keyword evidence="4" id="KW-1185">Reference proteome</keyword>
<sequence length="57" mass="6224">MFLEREWEPPGGPPDRKPTISAREERMLLRLVVLGVILSLIAPIGGASLVQAIVALF</sequence>